<dbReference type="Gene3D" id="1.20.58.1700">
    <property type="match status" value="1"/>
</dbReference>
<organism evidence="4 5">
    <name type="scientific">Thiocapsa marina 5811</name>
    <dbReference type="NCBI Taxonomy" id="768671"/>
    <lineage>
        <taxon>Bacteria</taxon>
        <taxon>Pseudomonadati</taxon>
        <taxon>Pseudomonadota</taxon>
        <taxon>Gammaproteobacteria</taxon>
        <taxon>Chromatiales</taxon>
        <taxon>Chromatiaceae</taxon>
        <taxon>Thiocapsa</taxon>
    </lineage>
</organism>
<evidence type="ECO:0000259" key="2">
    <source>
        <dbReference type="Pfam" id="PF01425"/>
    </source>
</evidence>
<reference evidence="4 5" key="1">
    <citation type="submission" date="2011-06" db="EMBL/GenBank/DDBJ databases">
        <title>The draft genome of Thiocapsa marina 5811.</title>
        <authorList>
            <consortium name="US DOE Joint Genome Institute (JGI-PGF)"/>
            <person name="Lucas S."/>
            <person name="Han J."/>
            <person name="Cheng J.-F."/>
            <person name="Goodwin L."/>
            <person name="Pitluck S."/>
            <person name="Peters L."/>
            <person name="Land M.L."/>
            <person name="Hauser L."/>
            <person name="Vogl K."/>
            <person name="Liu Z."/>
            <person name="Imhoff J."/>
            <person name="Thiel V."/>
            <person name="Frigaard N.-U."/>
            <person name="Bryant D."/>
            <person name="Woyke T.J."/>
        </authorList>
    </citation>
    <scope>NUCLEOTIDE SEQUENCE [LARGE SCALE GENOMIC DNA]</scope>
    <source>
        <strain evidence="4 5">5811</strain>
    </source>
</reference>
<dbReference type="InterPro" id="IPR014085">
    <property type="entry name" value="Allophanate_hydrolase"/>
</dbReference>
<dbReference type="InterPro" id="IPR000120">
    <property type="entry name" value="Amidase"/>
</dbReference>
<dbReference type="PANTHER" id="PTHR11895:SF169">
    <property type="entry name" value="GLUTAMYL-TRNA(GLN) AMIDOTRANSFERASE"/>
    <property type="match status" value="1"/>
</dbReference>
<proteinExistence type="predicted"/>
<dbReference type="OrthoDB" id="8872210at2"/>
<protein>
    <submittedName>
        <fullName evidence="4">Allophanate hydrolase</fullName>
        <ecNumber evidence="4">3.5.1.54</ecNumber>
    </submittedName>
</protein>
<keyword evidence="5" id="KW-1185">Reference proteome</keyword>
<name>F9UBC8_9GAMM</name>
<dbReference type="eggNOG" id="COG0154">
    <property type="taxonomic scope" value="Bacteria"/>
</dbReference>
<feature type="domain" description="Allophanate hydrolase C-terminal" evidence="3">
    <location>
        <begin position="496"/>
        <end position="618"/>
    </location>
</feature>
<feature type="domain" description="Amidase" evidence="2">
    <location>
        <begin position="30"/>
        <end position="440"/>
    </location>
</feature>
<dbReference type="EMBL" id="AFWV01000007">
    <property type="protein sequence ID" value="EGV18246.1"/>
    <property type="molecule type" value="Genomic_DNA"/>
</dbReference>
<feature type="compositionally biased region" description="Basic and acidic residues" evidence="1">
    <location>
        <begin position="479"/>
        <end position="490"/>
    </location>
</feature>
<dbReference type="Gene3D" id="3.10.490.10">
    <property type="entry name" value="Gamma-glutamyl cyclotransferase-like"/>
    <property type="match status" value="1"/>
</dbReference>
<dbReference type="PANTHER" id="PTHR11895">
    <property type="entry name" value="TRANSAMIDASE"/>
    <property type="match status" value="1"/>
</dbReference>
<dbReference type="RefSeq" id="WP_007193105.1">
    <property type="nucleotide sequence ID" value="NZ_AFWV01000007.1"/>
</dbReference>
<dbReference type="Gene3D" id="3.90.1300.10">
    <property type="entry name" value="Amidase signature (AS) domain"/>
    <property type="match status" value="1"/>
</dbReference>
<dbReference type="Proteomes" id="UP000005459">
    <property type="component" value="Unassembled WGS sequence"/>
</dbReference>
<gene>
    <name evidence="4" type="ORF">ThimaDRAFT_2230</name>
</gene>
<dbReference type="InterPro" id="IPR053844">
    <property type="entry name" value="AH_C"/>
</dbReference>
<dbReference type="NCBIfam" id="TIGR02713">
    <property type="entry name" value="allophanate_hyd"/>
    <property type="match status" value="1"/>
</dbReference>
<evidence type="ECO:0000313" key="4">
    <source>
        <dbReference type="EMBL" id="EGV18246.1"/>
    </source>
</evidence>
<feature type="region of interest" description="Disordered" evidence="1">
    <location>
        <begin position="456"/>
        <end position="490"/>
    </location>
</feature>
<dbReference type="STRING" id="768671.ThimaDRAFT_2230"/>
<dbReference type="InterPro" id="IPR036928">
    <property type="entry name" value="AS_sf"/>
</dbReference>
<evidence type="ECO:0000259" key="3">
    <source>
        <dbReference type="Pfam" id="PF21986"/>
    </source>
</evidence>
<keyword evidence="4" id="KW-0378">Hydrolase</keyword>
<dbReference type="PATRIC" id="fig|768671.3.peg.2361"/>
<accession>F9UBC8</accession>
<sequence length="621" mass="66001">MSRTPQTPLNLSIRHLRAAYREGGLTPATLVEQIRARIAEHAEDNIWIHVLSDAELAPYLARLSETDPETLPLYGIPFAIKDNIDLAGVPTTAALPELAWTPERSATVVERLIAAGALPVGKTNLDQLATGLVGTRSPYGAVPNAFDPDYIAGGSSSGSAAAIAHGLVSFALGTDTAGSGRVPAALNNLVGIKPTRGLLSTRGVLPACRTLDCVSLFTLDLADADQLMPIVAGFDPEDPFARPAPSTPLRDQGATDASFRFGVPATLEWFGDTVSERLFEATVRRLRALGGEAVTIDFTPFSEAARLLYEGPWVAERYAAIEDWIRTRPETLHPVTRAIIEPAVEARAVDAFKAQYRLAEIKRAADACWSELDCILTPTIATPYRIAQVAADPIRLNSRLGYYTNFMNLLDLAAVAVPAGMRPDGLPFGVTLFGPAFSDVILARLAERLHLDPSQTAWPTQGATGHPVSPVSRWATGRADSRPADSPKETDPAMLPLVVCGAHLSGLALNHQLIERGARLLAATKTTPRYRLYALPGGPPERPGLIRVPTGGVAIDVEVWALPQTTVGSFLAGIPAPLGLGSVELADGHWEKGFICEGFAADGARDISALGGWRAYLAAGG</sequence>
<evidence type="ECO:0000313" key="5">
    <source>
        <dbReference type="Proteomes" id="UP000005459"/>
    </source>
</evidence>
<dbReference type="GO" id="GO:0004039">
    <property type="term" value="F:allophanate hydrolase activity"/>
    <property type="evidence" value="ECO:0007669"/>
    <property type="project" value="UniProtKB-EC"/>
</dbReference>
<dbReference type="EC" id="3.5.1.54" evidence="4"/>
<dbReference type="InterPro" id="IPR023631">
    <property type="entry name" value="Amidase_dom"/>
</dbReference>
<dbReference type="Pfam" id="PF21986">
    <property type="entry name" value="AH_C"/>
    <property type="match status" value="1"/>
</dbReference>
<evidence type="ECO:0000256" key="1">
    <source>
        <dbReference type="SAM" id="MobiDB-lite"/>
    </source>
</evidence>
<dbReference type="NCBIfam" id="NF006043">
    <property type="entry name" value="PRK08186.1"/>
    <property type="match status" value="1"/>
</dbReference>
<dbReference type="SUPFAM" id="SSF75304">
    <property type="entry name" value="Amidase signature (AS) enzymes"/>
    <property type="match status" value="1"/>
</dbReference>
<dbReference type="AlphaFoldDB" id="F9UBC8"/>
<dbReference type="Pfam" id="PF01425">
    <property type="entry name" value="Amidase"/>
    <property type="match status" value="1"/>
</dbReference>